<protein>
    <submittedName>
        <fullName evidence="2">Uncharacterized protein</fullName>
    </submittedName>
</protein>
<comment type="caution">
    <text evidence="2">The sequence shown here is derived from an EMBL/GenBank/DDBJ whole genome shotgun (WGS) entry which is preliminary data.</text>
</comment>
<name>A0AAD8XHY6_GLOAC</name>
<keyword evidence="1" id="KW-0472">Membrane</keyword>
<gene>
    <name evidence="2" type="ORF">BDZ83DRAFT_98073</name>
</gene>
<dbReference type="RefSeq" id="XP_060368754.1">
    <property type="nucleotide sequence ID" value="XM_060516041.1"/>
</dbReference>
<feature type="transmembrane region" description="Helical" evidence="1">
    <location>
        <begin position="41"/>
        <end position="60"/>
    </location>
</feature>
<organism evidence="2 3">
    <name type="scientific">Glomerella acutata</name>
    <name type="common">Colletotrichum acutatum</name>
    <dbReference type="NCBI Taxonomy" id="27357"/>
    <lineage>
        <taxon>Eukaryota</taxon>
        <taxon>Fungi</taxon>
        <taxon>Dikarya</taxon>
        <taxon>Ascomycota</taxon>
        <taxon>Pezizomycotina</taxon>
        <taxon>Sordariomycetes</taxon>
        <taxon>Hypocreomycetidae</taxon>
        <taxon>Glomerellales</taxon>
        <taxon>Glomerellaceae</taxon>
        <taxon>Colletotrichum</taxon>
        <taxon>Colletotrichum acutatum species complex</taxon>
    </lineage>
</organism>
<keyword evidence="1" id="KW-0812">Transmembrane</keyword>
<keyword evidence="1" id="KW-1133">Transmembrane helix</keyword>
<proteinExistence type="predicted"/>
<evidence type="ECO:0000256" key="1">
    <source>
        <dbReference type="SAM" id="Phobius"/>
    </source>
</evidence>
<dbReference type="AlphaFoldDB" id="A0AAD8XHY6"/>
<dbReference type="GeneID" id="85399939"/>
<dbReference type="Proteomes" id="UP001244207">
    <property type="component" value="Unassembled WGS sequence"/>
</dbReference>
<reference evidence="2" key="1">
    <citation type="submission" date="2021-12" db="EMBL/GenBank/DDBJ databases">
        <title>Comparative genomics, transcriptomics and evolutionary studies reveal genomic signatures of adaptation to plant cell wall in hemibiotrophic fungi.</title>
        <authorList>
            <consortium name="DOE Joint Genome Institute"/>
            <person name="Baroncelli R."/>
            <person name="Diaz J.F."/>
            <person name="Benocci T."/>
            <person name="Peng M."/>
            <person name="Battaglia E."/>
            <person name="Haridas S."/>
            <person name="Andreopoulos W."/>
            <person name="Labutti K."/>
            <person name="Pangilinan J."/>
            <person name="Floch G.L."/>
            <person name="Makela M.R."/>
            <person name="Henrissat B."/>
            <person name="Grigoriev I.V."/>
            <person name="Crouch J.A."/>
            <person name="De Vries R.P."/>
            <person name="Sukno S.A."/>
            <person name="Thon M.R."/>
        </authorList>
    </citation>
    <scope>NUCLEOTIDE SEQUENCE</scope>
    <source>
        <strain evidence="2">CBS 112980</strain>
    </source>
</reference>
<dbReference type="EMBL" id="JAHMHS010000015">
    <property type="protein sequence ID" value="KAK1728699.1"/>
    <property type="molecule type" value="Genomic_DNA"/>
</dbReference>
<evidence type="ECO:0000313" key="3">
    <source>
        <dbReference type="Proteomes" id="UP001244207"/>
    </source>
</evidence>
<sequence length="147" mass="16541">MQITDNNSGEALMIMWMSVNSSTRIGGTPSTVAIIKGIKTAYTSVPGIATGWLVLTMAVLELAQHHVGWLLAVLLWPQLGSLLYLHYRDNFQLHWWTKGDAPRQVGASLRKKHEQERAGHHRQLNTHLVVVLPNWQDLELWTPSLAC</sequence>
<accession>A0AAD8XHY6</accession>
<evidence type="ECO:0000313" key="2">
    <source>
        <dbReference type="EMBL" id="KAK1728699.1"/>
    </source>
</evidence>
<keyword evidence="3" id="KW-1185">Reference proteome</keyword>
<feature type="transmembrane region" description="Helical" evidence="1">
    <location>
        <begin position="66"/>
        <end position="85"/>
    </location>
</feature>